<dbReference type="EMBL" id="BKCJ011381146">
    <property type="protein sequence ID" value="GFD27959.1"/>
    <property type="molecule type" value="Genomic_DNA"/>
</dbReference>
<reference evidence="2" key="1">
    <citation type="journal article" date="2019" name="Sci. Rep.">
        <title>Draft genome of Tanacetum cinerariifolium, the natural source of mosquito coil.</title>
        <authorList>
            <person name="Yamashiro T."/>
            <person name="Shiraishi A."/>
            <person name="Satake H."/>
            <person name="Nakayama K."/>
        </authorList>
    </citation>
    <scope>NUCLEOTIDE SEQUENCE</scope>
</reference>
<feature type="compositionally biased region" description="Polar residues" evidence="1">
    <location>
        <begin position="58"/>
        <end position="74"/>
    </location>
</feature>
<accession>A0A699V2X8</accession>
<evidence type="ECO:0000313" key="2">
    <source>
        <dbReference type="EMBL" id="GFD27959.1"/>
    </source>
</evidence>
<protein>
    <submittedName>
        <fullName evidence="2">Uncharacterized protein</fullName>
    </submittedName>
</protein>
<name>A0A699V2X8_TANCI</name>
<sequence>VQRGLRMDCIDEEFMKLSQRVVGFILDAKQKFNRVIVAFPNSSLQDIARLEPDRMAPSHQTSLATTSLRAKTHV</sequence>
<gene>
    <name evidence="2" type="ORF">Tci_899928</name>
</gene>
<dbReference type="AlphaFoldDB" id="A0A699V2X8"/>
<feature type="non-terminal residue" evidence="2">
    <location>
        <position position="1"/>
    </location>
</feature>
<comment type="caution">
    <text evidence="2">The sequence shown here is derived from an EMBL/GenBank/DDBJ whole genome shotgun (WGS) entry which is preliminary data.</text>
</comment>
<proteinExistence type="predicted"/>
<evidence type="ECO:0000256" key="1">
    <source>
        <dbReference type="SAM" id="MobiDB-lite"/>
    </source>
</evidence>
<feature type="region of interest" description="Disordered" evidence="1">
    <location>
        <begin position="55"/>
        <end position="74"/>
    </location>
</feature>
<organism evidence="2">
    <name type="scientific">Tanacetum cinerariifolium</name>
    <name type="common">Dalmatian daisy</name>
    <name type="synonym">Chrysanthemum cinerariifolium</name>
    <dbReference type="NCBI Taxonomy" id="118510"/>
    <lineage>
        <taxon>Eukaryota</taxon>
        <taxon>Viridiplantae</taxon>
        <taxon>Streptophyta</taxon>
        <taxon>Embryophyta</taxon>
        <taxon>Tracheophyta</taxon>
        <taxon>Spermatophyta</taxon>
        <taxon>Magnoliopsida</taxon>
        <taxon>eudicotyledons</taxon>
        <taxon>Gunneridae</taxon>
        <taxon>Pentapetalae</taxon>
        <taxon>asterids</taxon>
        <taxon>campanulids</taxon>
        <taxon>Asterales</taxon>
        <taxon>Asteraceae</taxon>
        <taxon>Asteroideae</taxon>
        <taxon>Anthemideae</taxon>
        <taxon>Anthemidinae</taxon>
        <taxon>Tanacetum</taxon>
    </lineage>
</organism>